<keyword evidence="3" id="KW-1003">Cell membrane</keyword>
<comment type="similarity">
    <text evidence="2">Belongs to the acyltransferase 3 family.</text>
</comment>
<keyword evidence="5 7" id="KW-1133">Transmembrane helix</keyword>
<feature type="transmembrane region" description="Helical" evidence="7">
    <location>
        <begin position="256"/>
        <end position="274"/>
    </location>
</feature>
<protein>
    <submittedName>
        <fullName evidence="9">Surface polysaccharide O-acyltransferase-like enzyme</fullName>
    </submittedName>
</protein>
<gene>
    <name evidence="9" type="ORF">C8P63_12836</name>
</gene>
<keyword evidence="6 7" id="KW-0472">Membrane</keyword>
<evidence type="ECO:0000256" key="5">
    <source>
        <dbReference type="ARBA" id="ARBA00022989"/>
    </source>
</evidence>
<dbReference type="GO" id="GO:0005886">
    <property type="term" value="C:plasma membrane"/>
    <property type="evidence" value="ECO:0007669"/>
    <property type="project" value="UniProtKB-SubCell"/>
</dbReference>
<dbReference type="Proteomes" id="UP000244240">
    <property type="component" value="Unassembled WGS sequence"/>
</dbReference>
<dbReference type="Pfam" id="PF01757">
    <property type="entry name" value="Acyl_transf_3"/>
    <property type="match status" value="1"/>
</dbReference>
<sequence length="286" mass="33471">MISGLILFYRYAGKNSISFGFYRKRLINIVVPYLLWSFIYLIYSQFTDPQNVPESLLGLLKNLMSGQAYYHLYFLFVMIQFYCLLPFLLWSFRKWGGWIVLSLSLWCTLGTQTLTWEETKNFFPVPLEEEMIRRSFFPWLFYFCVGGWLGLRFHRTLSHLQRLPLMGLLAVSTAAGVLLVYQMACLHREGFYTPETIIYALSILVLGLQLAQRCRFSLLEATGRRSLAIYLIHPLMLSLLTPLTKSWIPEETYPQFFFLFFVVLSISVGLTMVLERIPYGFLLKGR</sequence>
<dbReference type="PANTHER" id="PTHR40074:SF2">
    <property type="entry name" value="O-ACETYLTRANSFERASE WECH"/>
    <property type="match status" value="1"/>
</dbReference>
<accession>A0A2T6BC98</accession>
<feature type="transmembrane region" description="Helical" evidence="7">
    <location>
        <begin position="196"/>
        <end position="215"/>
    </location>
</feature>
<reference evidence="9 10" key="1">
    <citation type="submission" date="2018-04" db="EMBL/GenBank/DDBJ databases">
        <title>Genomic Encyclopedia of Archaeal and Bacterial Type Strains, Phase II (KMG-II): from individual species to whole genera.</title>
        <authorList>
            <person name="Goeker M."/>
        </authorList>
    </citation>
    <scope>NUCLEOTIDE SEQUENCE [LARGE SCALE GENOMIC DNA]</scope>
    <source>
        <strain evidence="9 10">DSM 45787</strain>
    </source>
</reference>
<comment type="subcellular location">
    <subcellularLocation>
        <location evidence="1">Cell membrane</location>
        <topology evidence="1">Multi-pass membrane protein</topology>
    </subcellularLocation>
</comment>
<dbReference type="GO" id="GO:0016413">
    <property type="term" value="F:O-acetyltransferase activity"/>
    <property type="evidence" value="ECO:0007669"/>
    <property type="project" value="TreeGrafter"/>
</dbReference>
<feature type="transmembrane region" description="Helical" evidence="7">
    <location>
        <begin position="227"/>
        <end position="244"/>
    </location>
</feature>
<keyword evidence="4 7" id="KW-0812">Transmembrane</keyword>
<organism evidence="9 10">
    <name type="scientific">Melghirimyces profundicolus</name>
    <dbReference type="NCBI Taxonomy" id="1242148"/>
    <lineage>
        <taxon>Bacteria</taxon>
        <taxon>Bacillati</taxon>
        <taxon>Bacillota</taxon>
        <taxon>Bacilli</taxon>
        <taxon>Bacillales</taxon>
        <taxon>Thermoactinomycetaceae</taxon>
        <taxon>Melghirimyces</taxon>
    </lineage>
</organism>
<proteinExistence type="inferred from homology"/>
<evidence type="ECO:0000313" key="9">
    <source>
        <dbReference type="EMBL" id="PTX53673.1"/>
    </source>
</evidence>
<feature type="transmembrane region" description="Helical" evidence="7">
    <location>
        <begin position="26"/>
        <end position="43"/>
    </location>
</feature>
<evidence type="ECO:0000256" key="2">
    <source>
        <dbReference type="ARBA" id="ARBA00007400"/>
    </source>
</evidence>
<dbReference type="AlphaFoldDB" id="A0A2T6BC98"/>
<evidence type="ECO:0000256" key="3">
    <source>
        <dbReference type="ARBA" id="ARBA00022475"/>
    </source>
</evidence>
<feature type="transmembrane region" description="Helical" evidence="7">
    <location>
        <begin position="97"/>
        <end position="116"/>
    </location>
</feature>
<feature type="domain" description="Acyltransferase 3" evidence="8">
    <location>
        <begin position="1"/>
        <end position="271"/>
    </location>
</feature>
<evidence type="ECO:0000259" key="8">
    <source>
        <dbReference type="Pfam" id="PF01757"/>
    </source>
</evidence>
<comment type="caution">
    <text evidence="9">The sequence shown here is derived from an EMBL/GenBank/DDBJ whole genome shotgun (WGS) entry which is preliminary data.</text>
</comment>
<evidence type="ECO:0000256" key="6">
    <source>
        <dbReference type="ARBA" id="ARBA00023136"/>
    </source>
</evidence>
<dbReference type="InterPro" id="IPR002656">
    <property type="entry name" value="Acyl_transf_3_dom"/>
</dbReference>
<evidence type="ECO:0000256" key="4">
    <source>
        <dbReference type="ARBA" id="ARBA00022692"/>
    </source>
</evidence>
<feature type="transmembrane region" description="Helical" evidence="7">
    <location>
        <begin position="165"/>
        <end position="184"/>
    </location>
</feature>
<dbReference type="EMBL" id="QBKR01000028">
    <property type="protein sequence ID" value="PTX53673.1"/>
    <property type="molecule type" value="Genomic_DNA"/>
</dbReference>
<keyword evidence="9" id="KW-0808">Transferase</keyword>
<dbReference type="PANTHER" id="PTHR40074">
    <property type="entry name" value="O-ACETYLTRANSFERASE WECH"/>
    <property type="match status" value="1"/>
</dbReference>
<feature type="transmembrane region" description="Helical" evidence="7">
    <location>
        <begin position="136"/>
        <end position="153"/>
    </location>
</feature>
<dbReference type="GO" id="GO:0009246">
    <property type="term" value="P:enterobacterial common antigen biosynthetic process"/>
    <property type="evidence" value="ECO:0007669"/>
    <property type="project" value="TreeGrafter"/>
</dbReference>
<keyword evidence="9" id="KW-0012">Acyltransferase</keyword>
<feature type="transmembrane region" description="Helical" evidence="7">
    <location>
        <begin position="68"/>
        <end position="90"/>
    </location>
</feature>
<name>A0A2T6BC98_9BACL</name>
<evidence type="ECO:0000313" key="10">
    <source>
        <dbReference type="Proteomes" id="UP000244240"/>
    </source>
</evidence>
<evidence type="ECO:0000256" key="1">
    <source>
        <dbReference type="ARBA" id="ARBA00004651"/>
    </source>
</evidence>
<keyword evidence="10" id="KW-1185">Reference proteome</keyword>
<evidence type="ECO:0000256" key="7">
    <source>
        <dbReference type="SAM" id="Phobius"/>
    </source>
</evidence>